<dbReference type="SUPFAM" id="SSF110857">
    <property type="entry name" value="Gamma-glutamyl cyclotransferase-like"/>
    <property type="match status" value="1"/>
</dbReference>
<evidence type="ECO:0000256" key="2">
    <source>
        <dbReference type="ARBA" id="ARBA00023239"/>
    </source>
</evidence>
<dbReference type="PANTHER" id="PTHR12192:SF2">
    <property type="entry name" value="GLUTATHIONE-SPECIFIC GAMMA-GLUTAMYLCYCLOTRANSFERASE 2"/>
    <property type="match status" value="1"/>
</dbReference>
<name>A0ABW3F953_9HYPH</name>
<dbReference type="InterPro" id="IPR036568">
    <property type="entry name" value="GGCT-like_sf"/>
</dbReference>
<dbReference type="InterPro" id="IPR013024">
    <property type="entry name" value="GGCT-like"/>
</dbReference>
<dbReference type="Proteomes" id="UP001597101">
    <property type="component" value="Unassembled WGS sequence"/>
</dbReference>
<dbReference type="Gene3D" id="3.10.490.10">
    <property type="entry name" value="Gamma-glutamyl cyclotransferase-like"/>
    <property type="match status" value="1"/>
</dbReference>
<reference evidence="4" key="1">
    <citation type="journal article" date="2019" name="Int. J. Syst. Evol. Microbiol.">
        <title>The Global Catalogue of Microorganisms (GCM) 10K type strain sequencing project: providing services to taxonomists for standard genome sequencing and annotation.</title>
        <authorList>
            <consortium name="The Broad Institute Genomics Platform"/>
            <consortium name="The Broad Institute Genome Sequencing Center for Infectious Disease"/>
            <person name="Wu L."/>
            <person name="Ma J."/>
        </authorList>
    </citation>
    <scope>NUCLEOTIDE SEQUENCE [LARGE SCALE GENOMIC DNA]</scope>
    <source>
        <strain evidence="4">CCUG 60023</strain>
    </source>
</reference>
<accession>A0ABW3F953</accession>
<dbReference type="EC" id="4.3.2.7" evidence="1"/>
<keyword evidence="4" id="KW-1185">Reference proteome</keyword>
<dbReference type="EMBL" id="JBHTJV010000002">
    <property type="protein sequence ID" value="MFD0914986.1"/>
    <property type="molecule type" value="Genomic_DNA"/>
</dbReference>
<evidence type="ECO:0000313" key="4">
    <source>
        <dbReference type="Proteomes" id="UP001597101"/>
    </source>
</evidence>
<organism evidence="3 4">
    <name type="scientific">Pseudahrensia aquimaris</name>
    <dbReference type="NCBI Taxonomy" id="744461"/>
    <lineage>
        <taxon>Bacteria</taxon>
        <taxon>Pseudomonadati</taxon>
        <taxon>Pseudomonadota</taxon>
        <taxon>Alphaproteobacteria</taxon>
        <taxon>Hyphomicrobiales</taxon>
        <taxon>Ahrensiaceae</taxon>
        <taxon>Pseudahrensia</taxon>
    </lineage>
</organism>
<protein>
    <recommendedName>
        <fullName evidence="1">glutathione-specific gamma-glutamylcyclotransferase</fullName>
        <ecNumber evidence="1">4.3.2.7</ecNumber>
    </recommendedName>
</protein>
<evidence type="ECO:0000256" key="1">
    <source>
        <dbReference type="ARBA" id="ARBA00012344"/>
    </source>
</evidence>
<evidence type="ECO:0000313" key="3">
    <source>
        <dbReference type="EMBL" id="MFD0914986.1"/>
    </source>
</evidence>
<gene>
    <name evidence="3" type="ORF">ACFQ14_01040</name>
</gene>
<sequence length="173" mass="19817">MSQLWVFGYGSLMWNPGFDHEERVVARMAGVHRAPCIYSWVHRGTVERPGIVLGLARGGSCMGVAFRIPLACQSEVVEYLRARELVTNVYLEKRRRARLMDGREVEALTYIADPHHDQYAHKLDHDALLRQIKGAQGKSGRNEDYIIDTADQMLREGIRDARIEKLAKELREN</sequence>
<proteinExistence type="predicted"/>
<dbReference type="InterPro" id="IPR006840">
    <property type="entry name" value="ChaC"/>
</dbReference>
<keyword evidence="2" id="KW-0456">Lyase</keyword>
<dbReference type="RefSeq" id="WP_377210838.1">
    <property type="nucleotide sequence ID" value="NZ_JBHTJV010000002.1"/>
</dbReference>
<dbReference type="Pfam" id="PF04752">
    <property type="entry name" value="ChaC"/>
    <property type="match status" value="1"/>
</dbReference>
<comment type="caution">
    <text evidence="3">The sequence shown here is derived from an EMBL/GenBank/DDBJ whole genome shotgun (WGS) entry which is preliminary data.</text>
</comment>
<dbReference type="PANTHER" id="PTHR12192">
    <property type="entry name" value="CATION TRANSPORT PROTEIN CHAC-RELATED"/>
    <property type="match status" value="1"/>
</dbReference>
<dbReference type="CDD" id="cd06661">
    <property type="entry name" value="GGCT_like"/>
    <property type="match status" value="1"/>
</dbReference>